<evidence type="ECO:0000256" key="1">
    <source>
        <dbReference type="SAM" id="Coils"/>
    </source>
</evidence>
<sequence>MTSNSPRPALGAVAFFGLAFALAIYFTFAAVQGDYGLFRRVEILAEKQQLEAELALAQAEVVHMENLTRRLSDSYLDLDLLDQQVRDVLGMIRADEVVIR</sequence>
<dbReference type="RefSeq" id="WP_058240623.1">
    <property type="nucleotide sequence ID" value="NZ_CYPW01000027.1"/>
</dbReference>
<proteinExistence type="predicted"/>
<evidence type="ECO:0000313" key="3">
    <source>
        <dbReference type="Proteomes" id="UP000054823"/>
    </source>
</evidence>
<gene>
    <name evidence="2" type="ORF">SHM7688_02925</name>
</gene>
<dbReference type="Pfam" id="PF04977">
    <property type="entry name" value="DivIC"/>
    <property type="match status" value="1"/>
</dbReference>
<accession>A0A0P1FH08</accession>
<organism evidence="2 3">
    <name type="scientific">Shimia marina</name>
    <dbReference type="NCBI Taxonomy" id="321267"/>
    <lineage>
        <taxon>Bacteria</taxon>
        <taxon>Pseudomonadati</taxon>
        <taxon>Pseudomonadota</taxon>
        <taxon>Alphaproteobacteria</taxon>
        <taxon>Rhodobacterales</taxon>
        <taxon>Roseobacteraceae</taxon>
    </lineage>
</organism>
<keyword evidence="1" id="KW-0175">Coiled coil</keyword>
<dbReference type="AlphaFoldDB" id="A0A0P1FH08"/>
<feature type="coiled-coil region" evidence="1">
    <location>
        <begin position="40"/>
        <end position="67"/>
    </location>
</feature>
<evidence type="ECO:0000313" key="2">
    <source>
        <dbReference type="EMBL" id="CUH53471.1"/>
    </source>
</evidence>
<reference evidence="2 3" key="1">
    <citation type="submission" date="2015-09" db="EMBL/GenBank/DDBJ databases">
        <authorList>
            <consortium name="Swine Surveillance"/>
        </authorList>
    </citation>
    <scope>NUCLEOTIDE SEQUENCE [LARGE SCALE GENOMIC DNA]</scope>
    <source>
        <strain evidence="2 3">CECT 7688</strain>
    </source>
</reference>
<dbReference type="EMBL" id="CYPW01000027">
    <property type="protein sequence ID" value="CUH53471.1"/>
    <property type="molecule type" value="Genomic_DNA"/>
</dbReference>
<protein>
    <submittedName>
        <fullName evidence="2">Septum formation initiator</fullName>
    </submittedName>
</protein>
<keyword evidence="3" id="KW-1185">Reference proteome</keyword>
<dbReference type="STRING" id="321267.SHM7688_02925"/>
<name>A0A0P1FH08_9RHOB</name>
<dbReference type="Proteomes" id="UP000054823">
    <property type="component" value="Unassembled WGS sequence"/>
</dbReference>
<dbReference type="InterPro" id="IPR007060">
    <property type="entry name" value="FtsL/DivIC"/>
</dbReference>